<accession>A0ABM1F8N1</accession>
<keyword evidence="5" id="KW-0677">Repeat</keyword>
<dbReference type="GeneID" id="106820760"/>
<feature type="region of interest" description="Disordered" evidence="9">
    <location>
        <begin position="686"/>
        <end position="754"/>
    </location>
</feature>
<keyword evidence="6 8" id="KW-0175">Coiled coil</keyword>
<dbReference type="Pfam" id="PF21289">
    <property type="entry name" value="EDC4_C"/>
    <property type="match status" value="1"/>
</dbReference>
<dbReference type="InterPro" id="IPR045152">
    <property type="entry name" value="EDC4-like"/>
</dbReference>
<dbReference type="InterPro" id="IPR049404">
    <property type="entry name" value="EDC4_C"/>
</dbReference>
<evidence type="ECO:0000256" key="1">
    <source>
        <dbReference type="ARBA" id="ARBA00004201"/>
    </source>
</evidence>
<comment type="similarity">
    <text evidence="2">Belongs to the WD repeat EDC4 family.</text>
</comment>
<evidence type="ECO:0000256" key="9">
    <source>
        <dbReference type="SAM" id="MobiDB-lite"/>
    </source>
</evidence>
<feature type="region of interest" description="Disordered" evidence="9">
    <location>
        <begin position="934"/>
        <end position="961"/>
    </location>
</feature>
<feature type="compositionally biased region" description="Acidic residues" evidence="9">
    <location>
        <begin position="745"/>
        <end position="754"/>
    </location>
</feature>
<keyword evidence="4 7" id="KW-0853">WD repeat</keyword>
<feature type="domain" description="Enhancer of mRNA-decapping protein 4 WD40 repeat region" evidence="10">
    <location>
        <begin position="103"/>
        <end position="442"/>
    </location>
</feature>
<name>A0ABM1F8N1_PRICU</name>
<feature type="region of interest" description="Disordered" evidence="9">
    <location>
        <begin position="600"/>
        <end position="641"/>
    </location>
</feature>
<dbReference type="InterPro" id="IPR001680">
    <property type="entry name" value="WD40_rpt"/>
</dbReference>
<dbReference type="InterPro" id="IPR032401">
    <property type="entry name" value="EDC4_WD40"/>
</dbReference>
<evidence type="ECO:0000256" key="3">
    <source>
        <dbReference type="ARBA" id="ARBA00022490"/>
    </source>
</evidence>
<evidence type="ECO:0000259" key="10">
    <source>
        <dbReference type="Pfam" id="PF16529"/>
    </source>
</evidence>
<sequence>MSDLIDHDLISSVNSTIHSFRDILHAGTGAGNRTNKQETTLIESMNGDSLDVSGEGGSDATNDTNSQVIYLRGDDETNSFAIHGQKVDIVASSQSAQNSAPSSNKVKIVPVVTYNWETKLYFGNLIAIHQSGIYVAYILKKTPGPDGIVRLVNRKSAERVLLRNFVGCVCDIAFAYINSHILLACVDEPGSLFVYEITEDNGKMLTQCLLHIDAPKTSEPTTNHRVIWCPYIPEDPTSSDSPDDVGQLLVLTHDNKVEMWNVDVIRRELKCTDADVMKVCREDIEPGTLQGMLTITDHKQLVTDAAFSPDGTALATASADGYVKFFQVYMVVDGPQEPRLLHQWQPHGGKPLSALFFLDNHKKPNLEVQFWKFAMTGADNNSEIKLWSCESWTCLQTLSFLPSPQDDIRPCLKAMVDLSADYLIMSDMNRRVVYMLQLYQDAEGQVAQVSCISEFILAQSCLSLAALDVSRTKFKKSADRDSLDEITTGAITDSRDTEAECEYETPDGSSGVEAAVWVVAKIYSVFPKILQELQIRYEPALSATLSADAGSLSSLSVGDTGGMDEQAFRDGLSDMSMNMSMDVAADAECAASVPKPVLLGPEAFRSSPGTGGHDKSADSSSGFPMAIPLRSVSPTGKHEKQEVSLIDLDDQNNGSLASFHTAESTASMVGVDAISCDNNRQVLDSDEAGLPREGATAVAAPTTGKQLTREDRSSASSNTSLEVSEILEGSSRKKSPVAEERPSEEAPDEVEIEEEVEIVEDEDEEERMLPADGAGGAAAASILRDPYDSNIWPPAPNIADLDVSKNHSPLVGVLHTSFNKYQGEGAGAGEPSASRVAFNKESSPKKPASVSEGEVYLHSSLSPRLSRVQQDDISRQLLEVQAILKVQQLELQELRQEVKLSQAASSSAAGDLLPSIRSHLDSVGASMKKHFDQSLAKRAQADSRRYEQTRADEQQLEKSRQDRLIGSISHNVSGALCTQLEKSVKTEMKSSVVPALNKSLEPMKQQILTDISQKLTTTDSLLKDSISKLVRSKGTVDAIGQAAGHAILSTVQQSYQDAFHSSVTPAFERACQNLFVQMNETFQKGTREYMQQLENYAQKQTRAQQDAKEPVVAELKKQVAAFQKSSEQLSSRLLDELQTNVNEQLQGLVPSLQEALGARVCSLVKDELQHAMKDQQAIIGESLMTALRSGAATPVPTQQQQQPVVNVQQQREEILTLLQQRHFNTAFQQALSAANLSLVIYACEMALPAHLFEELPCPLQQPVLLSLIQQLSADLVSNTELKHRFLEEAVMNLDMSHSVTREHGPAVLTALRRKLAAFIEAHPGSPLHRAMKMLMLASQTMLASTSPT</sequence>
<dbReference type="SMART" id="SM00320">
    <property type="entry name" value="WD40"/>
    <property type="match status" value="2"/>
</dbReference>
<dbReference type="PANTHER" id="PTHR15598">
    <property type="entry name" value="ENHANCER OF MRNA-DECAPPING PROTEIN 4"/>
    <property type="match status" value="1"/>
</dbReference>
<evidence type="ECO:0000256" key="4">
    <source>
        <dbReference type="ARBA" id="ARBA00022574"/>
    </source>
</evidence>
<dbReference type="InterPro" id="IPR036322">
    <property type="entry name" value="WD40_repeat_dom_sf"/>
</dbReference>
<evidence type="ECO:0000313" key="13">
    <source>
        <dbReference type="RefSeq" id="XP_014680802.1"/>
    </source>
</evidence>
<dbReference type="Pfam" id="PF16529">
    <property type="entry name" value="Ge1_WD40"/>
    <property type="match status" value="1"/>
</dbReference>
<organism evidence="12 13">
    <name type="scientific">Priapulus caudatus</name>
    <name type="common">Priapulid worm</name>
    <dbReference type="NCBI Taxonomy" id="37621"/>
    <lineage>
        <taxon>Eukaryota</taxon>
        <taxon>Metazoa</taxon>
        <taxon>Ecdysozoa</taxon>
        <taxon>Scalidophora</taxon>
        <taxon>Priapulida</taxon>
        <taxon>Priapulimorpha</taxon>
        <taxon>Priapulimorphida</taxon>
        <taxon>Priapulidae</taxon>
        <taxon>Priapulus</taxon>
    </lineage>
</organism>
<dbReference type="PROSITE" id="PS50082">
    <property type="entry name" value="WD_REPEATS_2"/>
    <property type="match status" value="1"/>
</dbReference>
<feature type="domain" description="Enhancer of mRNA-decapping protein 4 C-terminal" evidence="11">
    <location>
        <begin position="1214"/>
        <end position="1334"/>
    </location>
</feature>
<reference evidence="13" key="1">
    <citation type="submission" date="2025-08" db="UniProtKB">
        <authorList>
            <consortium name="RefSeq"/>
        </authorList>
    </citation>
    <scope>IDENTIFICATION</scope>
</reference>
<feature type="coiled-coil region" evidence="8">
    <location>
        <begin position="877"/>
        <end position="904"/>
    </location>
</feature>
<evidence type="ECO:0000256" key="2">
    <source>
        <dbReference type="ARBA" id="ARBA00009639"/>
    </source>
</evidence>
<dbReference type="Gene3D" id="1.10.220.100">
    <property type="entry name" value="conserved c-terminal region of ge- 1"/>
    <property type="match status" value="1"/>
</dbReference>
<evidence type="ECO:0000259" key="11">
    <source>
        <dbReference type="Pfam" id="PF21289"/>
    </source>
</evidence>
<keyword evidence="3" id="KW-0963">Cytoplasm</keyword>
<evidence type="ECO:0000256" key="6">
    <source>
        <dbReference type="ARBA" id="ARBA00023054"/>
    </source>
</evidence>
<dbReference type="PANTHER" id="PTHR15598:SF5">
    <property type="entry name" value="ENHANCER OF MRNA-DECAPPING PROTEIN 4"/>
    <property type="match status" value="1"/>
</dbReference>
<evidence type="ECO:0000256" key="5">
    <source>
        <dbReference type="ARBA" id="ARBA00022737"/>
    </source>
</evidence>
<evidence type="ECO:0000256" key="7">
    <source>
        <dbReference type="PROSITE-ProRule" id="PRU00221"/>
    </source>
</evidence>
<dbReference type="InterPro" id="IPR044938">
    <property type="entry name" value="EDC4_C_sf"/>
</dbReference>
<comment type="subcellular location">
    <subcellularLocation>
        <location evidence="1">Cytoplasm</location>
        <location evidence="1">P-body</location>
    </subcellularLocation>
</comment>
<dbReference type="Proteomes" id="UP000695022">
    <property type="component" value="Unplaced"/>
</dbReference>
<dbReference type="PROSITE" id="PS50294">
    <property type="entry name" value="WD_REPEATS_REGION"/>
    <property type="match status" value="1"/>
</dbReference>
<dbReference type="SUPFAM" id="SSF50978">
    <property type="entry name" value="WD40 repeat-like"/>
    <property type="match status" value="1"/>
</dbReference>
<feature type="compositionally biased region" description="Basic and acidic residues" evidence="9">
    <location>
        <begin position="939"/>
        <end position="961"/>
    </location>
</feature>
<dbReference type="Gene3D" id="6.10.140.270">
    <property type="match status" value="1"/>
</dbReference>
<keyword evidence="12" id="KW-1185">Reference proteome</keyword>
<dbReference type="Gene3D" id="2.130.10.10">
    <property type="entry name" value="YVTN repeat-like/Quinoprotein amine dehydrogenase"/>
    <property type="match status" value="1"/>
</dbReference>
<evidence type="ECO:0000313" key="12">
    <source>
        <dbReference type="Proteomes" id="UP000695022"/>
    </source>
</evidence>
<dbReference type="InterPro" id="IPR015943">
    <property type="entry name" value="WD40/YVTN_repeat-like_dom_sf"/>
</dbReference>
<dbReference type="RefSeq" id="XP_014680802.1">
    <property type="nucleotide sequence ID" value="XM_014825316.1"/>
</dbReference>
<proteinExistence type="inferred from homology"/>
<feature type="repeat" description="WD" evidence="7">
    <location>
        <begin position="295"/>
        <end position="328"/>
    </location>
</feature>
<gene>
    <name evidence="13" type="primary">LOC106820760</name>
</gene>
<protein>
    <submittedName>
        <fullName evidence="13">Enhancer of mRNA-decapping protein 4-like isoform X1</fullName>
    </submittedName>
</protein>
<evidence type="ECO:0000256" key="8">
    <source>
        <dbReference type="SAM" id="Coils"/>
    </source>
</evidence>